<comment type="similarity">
    <text evidence="1">Belongs to the LysR transcriptional regulatory family.</text>
</comment>
<gene>
    <name evidence="6" type="ORF">KCX74_11220</name>
</gene>
<dbReference type="PANTHER" id="PTHR30126">
    <property type="entry name" value="HTH-TYPE TRANSCRIPTIONAL REGULATOR"/>
    <property type="match status" value="1"/>
</dbReference>
<keyword evidence="3" id="KW-0238">DNA-binding</keyword>
<evidence type="ECO:0000256" key="4">
    <source>
        <dbReference type="ARBA" id="ARBA00023163"/>
    </source>
</evidence>
<dbReference type="Gene3D" id="3.40.190.290">
    <property type="match status" value="1"/>
</dbReference>
<reference evidence="6" key="1">
    <citation type="submission" date="2021-04" db="EMBL/GenBank/DDBJ databases">
        <title>Isolation and polyphasic classification of algal microorganism.</title>
        <authorList>
            <person name="Wang S."/>
        </authorList>
    </citation>
    <scope>NUCLEOTIDE SEQUENCE</scope>
    <source>
        <strain evidence="6">720a</strain>
    </source>
</reference>
<name>A0A941IAE5_9BACI</name>
<dbReference type="InterPro" id="IPR036390">
    <property type="entry name" value="WH_DNA-bd_sf"/>
</dbReference>
<dbReference type="GO" id="GO:0000976">
    <property type="term" value="F:transcription cis-regulatory region binding"/>
    <property type="evidence" value="ECO:0007669"/>
    <property type="project" value="TreeGrafter"/>
</dbReference>
<dbReference type="InterPro" id="IPR036388">
    <property type="entry name" value="WH-like_DNA-bd_sf"/>
</dbReference>
<evidence type="ECO:0000313" key="7">
    <source>
        <dbReference type="Proteomes" id="UP000675284"/>
    </source>
</evidence>
<dbReference type="FunFam" id="1.10.10.10:FF:000001">
    <property type="entry name" value="LysR family transcriptional regulator"/>
    <property type="match status" value="1"/>
</dbReference>
<comment type="caution">
    <text evidence="6">The sequence shown here is derived from an EMBL/GenBank/DDBJ whole genome shotgun (WGS) entry which is preliminary data.</text>
</comment>
<dbReference type="GO" id="GO:0003700">
    <property type="term" value="F:DNA-binding transcription factor activity"/>
    <property type="evidence" value="ECO:0007669"/>
    <property type="project" value="InterPro"/>
</dbReference>
<evidence type="ECO:0000256" key="1">
    <source>
        <dbReference type="ARBA" id="ARBA00009437"/>
    </source>
</evidence>
<dbReference type="EMBL" id="JAGSOT010000030">
    <property type="protein sequence ID" value="MBR7796608.1"/>
    <property type="molecule type" value="Genomic_DNA"/>
</dbReference>
<accession>A0A941IAE5</accession>
<dbReference type="Pfam" id="PF03466">
    <property type="entry name" value="LysR_substrate"/>
    <property type="match status" value="1"/>
</dbReference>
<dbReference type="PROSITE" id="PS50931">
    <property type="entry name" value="HTH_LYSR"/>
    <property type="match status" value="1"/>
</dbReference>
<dbReference type="InterPro" id="IPR005119">
    <property type="entry name" value="LysR_subst-bd"/>
</dbReference>
<proteinExistence type="inferred from homology"/>
<sequence length="293" mass="34221">MEFSWINTFVTVAEQQNFRKAAEVLYISQPSVTVHIKQLEKELGILLFNRTNKRVSLTEEGRCYLETARKLLKVYQEGGKKLHSMAQGYKSTFRMAISPLIADTILPYVLKQYLLKHSNIEISVIILESRDIEEVVINEEVDIGLSCMQSFNPQLTNEIIYEDEVILVAPHDGMDPEFAPPITEEELFNQYHLLTHNHPEYWEKLLKRITYMHPSAKTMKVSQVHITKRFIEEGLGVSFIPRSTVRRELLEGRLLEVQSDLSTSLKANTYAIVKYQHTLEKEFLRFLTYYRYI</sequence>
<dbReference type="CDD" id="cd05466">
    <property type="entry name" value="PBP2_LTTR_substrate"/>
    <property type="match status" value="1"/>
</dbReference>
<dbReference type="Gene3D" id="1.10.10.10">
    <property type="entry name" value="Winged helix-like DNA-binding domain superfamily/Winged helix DNA-binding domain"/>
    <property type="match status" value="1"/>
</dbReference>
<dbReference type="PANTHER" id="PTHR30126:SF64">
    <property type="entry name" value="HTH-TYPE TRANSCRIPTIONAL REGULATOR CITR"/>
    <property type="match status" value="1"/>
</dbReference>
<dbReference type="InterPro" id="IPR000847">
    <property type="entry name" value="LysR_HTH_N"/>
</dbReference>
<organism evidence="6 7">
    <name type="scientific">Virgibacillus salarius</name>
    <dbReference type="NCBI Taxonomy" id="447199"/>
    <lineage>
        <taxon>Bacteria</taxon>
        <taxon>Bacillati</taxon>
        <taxon>Bacillota</taxon>
        <taxon>Bacilli</taxon>
        <taxon>Bacillales</taxon>
        <taxon>Bacillaceae</taxon>
        <taxon>Virgibacillus</taxon>
    </lineage>
</organism>
<evidence type="ECO:0000256" key="3">
    <source>
        <dbReference type="ARBA" id="ARBA00023125"/>
    </source>
</evidence>
<keyword evidence="2" id="KW-0805">Transcription regulation</keyword>
<dbReference type="RefSeq" id="WP_166530438.1">
    <property type="nucleotide sequence ID" value="NZ_JAGSOT010000030.1"/>
</dbReference>
<protein>
    <submittedName>
        <fullName evidence="6">LysR family transcriptional regulator</fullName>
    </submittedName>
</protein>
<dbReference type="PRINTS" id="PR00039">
    <property type="entry name" value="HTHLYSR"/>
</dbReference>
<dbReference type="AlphaFoldDB" id="A0A941IAE5"/>
<keyword evidence="7" id="KW-1185">Reference proteome</keyword>
<evidence type="ECO:0000313" key="6">
    <source>
        <dbReference type="EMBL" id="MBR7796608.1"/>
    </source>
</evidence>
<keyword evidence="4" id="KW-0804">Transcription</keyword>
<dbReference type="Proteomes" id="UP000675284">
    <property type="component" value="Unassembled WGS sequence"/>
</dbReference>
<dbReference type="Pfam" id="PF00126">
    <property type="entry name" value="HTH_1"/>
    <property type="match status" value="1"/>
</dbReference>
<dbReference type="SUPFAM" id="SSF46785">
    <property type="entry name" value="Winged helix' DNA-binding domain"/>
    <property type="match status" value="1"/>
</dbReference>
<feature type="domain" description="HTH lysR-type" evidence="5">
    <location>
        <begin position="1"/>
        <end position="58"/>
    </location>
</feature>
<evidence type="ECO:0000259" key="5">
    <source>
        <dbReference type="PROSITE" id="PS50931"/>
    </source>
</evidence>
<evidence type="ECO:0000256" key="2">
    <source>
        <dbReference type="ARBA" id="ARBA00023015"/>
    </source>
</evidence>
<dbReference type="SUPFAM" id="SSF53850">
    <property type="entry name" value="Periplasmic binding protein-like II"/>
    <property type="match status" value="1"/>
</dbReference>